<dbReference type="GO" id="GO:0032153">
    <property type="term" value="C:cell division site"/>
    <property type="evidence" value="ECO:0007669"/>
    <property type="project" value="TreeGrafter"/>
</dbReference>
<protein>
    <submittedName>
        <fullName evidence="8">ABC transporter permease</fullName>
    </submittedName>
    <submittedName>
        <fullName evidence="9">Cell division protein FtsX</fullName>
    </submittedName>
</protein>
<reference evidence="9" key="2">
    <citation type="submission" date="2015-06" db="EMBL/GenBank/DDBJ databases">
        <authorList>
            <person name="Hoefler B.C."/>
            <person name="Straight P.D."/>
        </authorList>
    </citation>
    <scope>NUCLEOTIDE SEQUENCE [LARGE SCALE GENOMIC DNA]</scope>
    <source>
        <strain evidence="9">73/13</strain>
    </source>
</reference>
<evidence type="ECO:0000313" key="9">
    <source>
        <dbReference type="EMBL" id="PHY91030.1"/>
    </source>
</evidence>
<organism evidence="9 10">
    <name type="scientific">Campylobacter vulpis</name>
    <dbReference type="NCBI Taxonomy" id="1655500"/>
    <lineage>
        <taxon>Bacteria</taxon>
        <taxon>Pseudomonadati</taxon>
        <taxon>Campylobacterota</taxon>
        <taxon>Epsilonproteobacteria</taxon>
        <taxon>Campylobacterales</taxon>
        <taxon>Campylobacteraceae</taxon>
        <taxon>Campylobacter</taxon>
    </lineage>
</organism>
<dbReference type="GeneID" id="77266166"/>
<comment type="caution">
    <text evidence="9">The sequence shown here is derived from an EMBL/GenBank/DDBJ whole genome shotgun (WGS) entry which is preliminary data.</text>
</comment>
<keyword evidence="5 6" id="KW-0472">Membrane</keyword>
<dbReference type="PANTHER" id="PTHR47755">
    <property type="entry name" value="CELL DIVISION PROTEIN FTSX"/>
    <property type="match status" value="1"/>
</dbReference>
<keyword evidence="3 6" id="KW-0812">Transmembrane</keyword>
<feature type="transmembrane region" description="Helical" evidence="6">
    <location>
        <begin position="7"/>
        <end position="26"/>
    </location>
</feature>
<sequence>MKFFRTHLSLILPLLFMMFAFEFILFSNATLNHYEKVVNKDYNIIVTSSVSLDENILKTKLNSFVSFELLDPKNLIERLKNDISDKNLKLLRDSLPKFYSIKLNYLPTQSELSDVENQLLSIKGISKVETFAKTHNKVYSLLVLMKFIFWFFLVIIILLSFILFLKQMRIWLYEHTQRVEIMCLFGAPFWFRSFMLYKVVIVDCLIAFIILLIFFTQIYHFSLIQESLKAVDISLPEINFVLHLSLIFLGTLAVCLLCVNFVMFKVKK</sequence>
<dbReference type="InterPro" id="IPR003838">
    <property type="entry name" value="ABC3_permease_C"/>
</dbReference>
<evidence type="ECO:0000256" key="3">
    <source>
        <dbReference type="ARBA" id="ARBA00022692"/>
    </source>
</evidence>
<reference evidence="8 11" key="4">
    <citation type="journal article" date="2021" name="Syst. Appl. Microbiol.">
        <title>nCampylobacter vulpis sp. nov. isolated from wild red foxes.</title>
        <authorList>
            <person name="Parisi A."/>
            <person name="Chiara M."/>
            <person name="Caffara M."/>
            <person name="Mion D."/>
            <person name="Miller W.G."/>
            <person name="Caruso M."/>
            <person name="Manzari C."/>
            <person name="Florio D."/>
            <person name="Capozzi L."/>
            <person name="D'Erchia A.M."/>
            <person name="Manzulli V."/>
            <person name="Zanoni R.G."/>
        </authorList>
    </citation>
    <scope>NUCLEOTIDE SEQUENCE [LARGE SCALE GENOMIC DNA]</scope>
    <source>
        <strain evidence="8 11">52/13</strain>
    </source>
</reference>
<dbReference type="GO" id="GO:0051301">
    <property type="term" value="P:cell division"/>
    <property type="evidence" value="ECO:0007669"/>
    <property type="project" value="UniProtKB-KW"/>
</dbReference>
<dbReference type="GO" id="GO:0005886">
    <property type="term" value="C:plasma membrane"/>
    <property type="evidence" value="ECO:0007669"/>
    <property type="project" value="UniProtKB-SubCell"/>
</dbReference>
<proteinExistence type="predicted"/>
<dbReference type="PANTHER" id="PTHR47755:SF1">
    <property type="entry name" value="CELL DIVISION PROTEIN FTSX"/>
    <property type="match status" value="1"/>
</dbReference>
<reference evidence="8" key="3">
    <citation type="submission" date="2019-07" db="EMBL/GenBank/DDBJ databases">
        <authorList>
            <person name="Miller W.G."/>
        </authorList>
    </citation>
    <scope>NUCLEOTIDE SEQUENCE</scope>
    <source>
        <strain evidence="8">52/13</strain>
    </source>
</reference>
<evidence type="ECO:0000313" key="10">
    <source>
        <dbReference type="Proteomes" id="UP000237472"/>
    </source>
</evidence>
<gene>
    <name evidence="9" type="ORF">AA994_03535</name>
    <name evidence="8" type="ORF">CVU5213_01245</name>
</gene>
<evidence type="ECO:0000259" key="7">
    <source>
        <dbReference type="Pfam" id="PF02687"/>
    </source>
</evidence>
<dbReference type="Pfam" id="PF02687">
    <property type="entry name" value="FtsX"/>
    <property type="match status" value="1"/>
</dbReference>
<evidence type="ECO:0000313" key="8">
    <source>
        <dbReference type="EMBL" id="MBS4240370.1"/>
    </source>
</evidence>
<keyword evidence="9" id="KW-0131">Cell cycle</keyword>
<comment type="subcellular location">
    <subcellularLocation>
        <location evidence="1">Cell membrane</location>
        <topology evidence="1">Multi-pass membrane protein</topology>
    </subcellularLocation>
</comment>
<evidence type="ECO:0000256" key="2">
    <source>
        <dbReference type="ARBA" id="ARBA00022475"/>
    </source>
</evidence>
<keyword evidence="2" id="KW-1003">Cell membrane</keyword>
<evidence type="ECO:0000256" key="5">
    <source>
        <dbReference type="ARBA" id="ARBA00023136"/>
    </source>
</evidence>
<dbReference type="EMBL" id="LDWY01000044">
    <property type="protein sequence ID" value="PHY91030.1"/>
    <property type="molecule type" value="Genomic_DNA"/>
</dbReference>
<accession>A0A2G4R3A7</accession>
<keyword evidence="11" id="KW-1185">Reference proteome</keyword>
<keyword evidence="4 6" id="KW-1133">Transmembrane helix</keyword>
<dbReference type="Proteomes" id="UP000811399">
    <property type="component" value="Unassembled WGS sequence"/>
</dbReference>
<evidence type="ECO:0000256" key="4">
    <source>
        <dbReference type="ARBA" id="ARBA00022989"/>
    </source>
</evidence>
<dbReference type="Proteomes" id="UP000237472">
    <property type="component" value="Unassembled WGS sequence"/>
</dbReference>
<keyword evidence="9" id="KW-0132">Cell division</keyword>
<feature type="transmembrane region" description="Helical" evidence="6">
    <location>
        <begin position="240"/>
        <end position="264"/>
    </location>
</feature>
<dbReference type="InterPro" id="IPR004513">
    <property type="entry name" value="FtsX"/>
</dbReference>
<dbReference type="AlphaFoldDB" id="A0A2G4R3A7"/>
<evidence type="ECO:0000256" key="1">
    <source>
        <dbReference type="ARBA" id="ARBA00004651"/>
    </source>
</evidence>
<dbReference type="RefSeq" id="WP_099461371.1">
    <property type="nucleotide sequence ID" value="NZ_CP041617.1"/>
</dbReference>
<feature type="transmembrane region" description="Helical" evidence="6">
    <location>
        <begin position="199"/>
        <end position="220"/>
    </location>
</feature>
<dbReference type="EMBL" id="VJYU01000002">
    <property type="protein sequence ID" value="MBS4240370.1"/>
    <property type="molecule type" value="Genomic_DNA"/>
</dbReference>
<dbReference type="OrthoDB" id="5348519at2"/>
<name>A0A2G4R3A7_9BACT</name>
<feature type="transmembrane region" description="Helical" evidence="6">
    <location>
        <begin position="147"/>
        <end position="165"/>
    </location>
</feature>
<evidence type="ECO:0000256" key="6">
    <source>
        <dbReference type="SAM" id="Phobius"/>
    </source>
</evidence>
<feature type="domain" description="ABC3 transporter permease C-terminal" evidence="7">
    <location>
        <begin position="150"/>
        <end position="263"/>
    </location>
</feature>
<evidence type="ECO:0000313" key="11">
    <source>
        <dbReference type="Proteomes" id="UP000811399"/>
    </source>
</evidence>
<reference evidence="10" key="1">
    <citation type="submission" date="2015-06" db="EMBL/GenBank/DDBJ databases">
        <authorList>
            <person name="Parisi A."/>
            <person name="Chiara M."/>
            <person name="Florio D."/>
            <person name="Miccolupo A."/>
            <person name="Manzari C."/>
            <person name="Mion D."/>
            <person name="Caruso M."/>
            <person name="D'erchia A.M."/>
            <person name="Zanoni R."/>
        </authorList>
    </citation>
    <scope>NUCLEOTIDE SEQUENCE [LARGE SCALE GENOMIC DNA]</scope>
    <source>
        <strain evidence="10">73/13</strain>
    </source>
</reference>